<dbReference type="Gene3D" id="3.30.2130.10">
    <property type="entry name" value="VC0802-like"/>
    <property type="match status" value="1"/>
</dbReference>
<dbReference type="Proteomes" id="UP000027778">
    <property type="component" value="Unassembled WGS sequence"/>
</dbReference>
<name>A0A073K4A6_9BACI</name>
<feature type="domain" description="CASTOR ACT" evidence="1">
    <location>
        <begin position="52"/>
        <end position="114"/>
    </location>
</feature>
<dbReference type="EMBL" id="JOTM01000040">
    <property type="protein sequence ID" value="KEK22129.1"/>
    <property type="molecule type" value="Genomic_DNA"/>
</dbReference>
<protein>
    <recommendedName>
        <fullName evidence="1">CASTOR ACT domain-containing protein</fullName>
    </recommendedName>
</protein>
<sequence length="132" mass="14841">MFPISIFDQIVKEKIKVDFVHISVEEVLFSVGNEKLAKAITIIEQLDYIPKINPGCIKATIEGIAEFSGVPGIVTQVSSALWEKGVQILQAADSHKTIWVLIKEEDRKVAVNALWEAFNELNRFCSQEKINK</sequence>
<dbReference type="InterPro" id="IPR027795">
    <property type="entry name" value="CASTOR_ACT_dom"/>
</dbReference>
<keyword evidence="3" id="KW-1185">Reference proteome</keyword>
<proteinExistence type="predicted"/>
<reference evidence="2 3" key="1">
    <citation type="submission" date="2014-06" db="EMBL/GenBank/DDBJ databases">
        <title>Draft genome sequence of Bacillus gaemokensis JCM 15801 (MCCC 1A00707).</title>
        <authorList>
            <person name="Lai Q."/>
            <person name="Liu Y."/>
            <person name="Shao Z."/>
        </authorList>
    </citation>
    <scope>NUCLEOTIDE SEQUENCE [LARGE SCALE GENOMIC DNA]</scope>
    <source>
        <strain evidence="2 3">JCM 15801</strain>
    </source>
</reference>
<dbReference type="SUPFAM" id="SSF55021">
    <property type="entry name" value="ACT-like"/>
    <property type="match status" value="1"/>
</dbReference>
<dbReference type="Pfam" id="PF13840">
    <property type="entry name" value="ACT_7"/>
    <property type="match status" value="1"/>
</dbReference>
<dbReference type="eggNOG" id="COG0527">
    <property type="taxonomic scope" value="Bacteria"/>
</dbReference>
<dbReference type="STRING" id="574375.AZF08_26590"/>
<evidence type="ECO:0000259" key="1">
    <source>
        <dbReference type="Pfam" id="PF13840"/>
    </source>
</evidence>
<gene>
    <name evidence="2" type="ORF">BAGA_22155</name>
</gene>
<dbReference type="OrthoDB" id="9799110at2"/>
<evidence type="ECO:0000313" key="2">
    <source>
        <dbReference type="EMBL" id="KEK22129.1"/>
    </source>
</evidence>
<dbReference type="AlphaFoldDB" id="A0A073K4A6"/>
<dbReference type="RefSeq" id="WP_033678137.1">
    <property type="nucleotide sequence ID" value="NZ_JOTM01000040.1"/>
</dbReference>
<comment type="caution">
    <text evidence="2">The sequence shown here is derived from an EMBL/GenBank/DDBJ whole genome shotgun (WGS) entry which is preliminary data.</text>
</comment>
<evidence type="ECO:0000313" key="3">
    <source>
        <dbReference type="Proteomes" id="UP000027778"/>
    </source>
</evidence>
<accession>A0A073K4A6</accession>
<dbReference type="InterPro" id="IPR045865">
    <property type="entry name" value="ACT-like_dom_sf"/>
</dbReference>
<organism evidence="2 3">
    <name type="scientific">Bacillus gaemokensis</name>
    <dbReference type="NCBI Taxonomy" id="574375"/>
    <lineage>
        <taxon>Bacteria</taxon>
        <taxon>Bacillati</taxon>
        <taxon>Bacillota</taxon>
        <taxon>Bacilli</taxon>
        <taxon>Bacillales</taxon>
        <taxon>Bacillaceae</taxon>
        <taxon>Bacillus</taxon>
        <taxon>Bacillus cereus group</taxon>
    </lineage>
</organism>